<dbReference type="InterPro" id="IPR042099">
    <property type="entry name" value="ANL_N_sf"/>
</dbReference>
<dbReference type="InterPro" id="IPR000873">
    <property type="entry name" value="AMP-dep_synth/lig_dom"/>
</dbReference>
<dbReference type="OrthoDB" id="9778383at2"/>
<dbReference type="PANTHER" id="PTHR43201:SF5">
    <property type="entry name" value="MEDIUM-CHAIN ACYL-COA LIGASE ACSF2, MITOCHONDRIAL"/>
    <property type="match status" value="1"/>
</dbReference>
<protein>
    <submittedName>
        <fullName evidence="5">Long-chain-fatty-acid--CoA ligase</fullName>
        <ecNumber evidence="5">6.2.1.3</ecNumber>
    </submittedName>
</protein>
<sequence length="506" mass="56677">MTYTTIGAALEDWNTRFQERRALKYKGVTYTYEELYRKSASFASYFATSGIVEGEAVVLMGKNSADWLFSFFGLQLLGAVPVPVNPSFTPRELGQIMEIVGAKVILYNEFQNVTARIRGLHALQRDYVLLPMDRGGQYSPLLQLTRKDDTKDVACILLTSGTTGIPKGVQLTHDNLLHNCTTTADVAGWCKDDIFLLTVPLFHCFGLTATTLCAFMLGAELTIVEPFQSSHILQSIGRDKVTIFNGVPTLFIVMMRHNDVSEYDLSTLRSGIIAGAPLTAKEYREIKIRFGFESLIQSYGQTETSPAVTMNRPGDSPTLYATSVGAPIPGCEVAIFDEDGNPVPPNHPGHIQVRGRNVMKGYINGERRYTERDWLCTGDVGLLDRDGNLYVSGRSKDIIIRGGENISAIEIQNVVKDLPYIEQARALAVRDEYMGEEICLHISLNEERDEKQTEDEIRDFIGEHLVRYKIPKYILFHDALPAGGTGKIDDRTLSRRWKRYKKEHAL</sequence>
<evidence type="ECO:0000259" key="4">
    <source>
        <dbReference type="Pfam" id="PF13193"/>
    </source>
</evidence>
<dbReference type="Proteomes" id="UP000269544">
    <property type="component" value="Chromosome"/>
</dbReference>
<keyword evidence="6" id="KW-1185">Reference proteome</keyword>
<proteinExistence type="inferred from homology"/>
<dbReference type="GO" id="GO:0031956">
    <property type="term" value="F:medium-chain fatty acid-CoA ligase activity"/>
    <property type="evidence" value="ECO:0007669"/>
    <property type="project" value="TreeGrafter"/>
</dbReference>
<evidence type="ECO:0000256" key="1">
    <source>
        <dbReference type="ARBA" id="ARBA00006432"/>
    </source>
</evidence>
<dbReference type="GO" id="GO:0004467">
    <property type="term" value="F:long-chain fatty acid-CoA ligase activity"/>
    <property type="evidence" value="ECO:0007669"/>
    <property type="project" value="UniProtKB-EC"/>
</dbReference>
<organism evidence="5 6">
    <name type="scientific">Aedoeadaptatus ivorii</name>
    <dbReference type="NCBI Taxonomy" id="54006"/>
    <lineage>
        <taxon>Bacteria</taxon>
        <taxon>Bacillati</taxon>
        <taxon>Bacillota</taxon>
        <taxon>Tissierellia</taxon>
        <taxon>Tissierellales</taxon>
        <taxon>Peptoniphilaceae</taxon>
        <taxon>Aedoeadaptatus</taxon>
    </lineage>
</organism>
<dbReference type="EMBL" id="LR134523">
    <property type="protein sequence ID" value="VEJ34279.1"/>
    <property type="molecule type" value="Genomic_DNA"/>
</dbReference>
<dbReference type="EC" id="6.2.1.3" evidence="5"/>
<dbReference type="Pfam" id="PF00501">
    <property type="entry name" value="AMP-binding"/>
    <property type="match status" value="1"/>
</dbReference>
<dbReference type="InterPro" id="IPR025110">
    <property type="entry name" value="AMP-bd_C"/>
</dbReference>
<dbReference type="KEGG" id="piv:NCTC13079_00072"/>
<accession>A0A448UZP4</accession>
<dbReference type="Gene3D" id="3.40.50.12780">
    <property type="entry name" value="N-terminal domain of ligase-like"/>
    <property type="match status" value="1"/>
</dbReference>
<evidence type="ECO:0000256" key="2">
    <source>
        <dbReference type="ARBA" id="ARBA00022598"/>
    </source>
</evidence>
<feature type="domain" description="AMP-dependent synthetase/ligase" evidence="3">
    <location>
        <begin position="10"/>
        <end position="362"/>
    </location>
</feature>
<feature type="domain" description="AMP-binding enzyme C-terminal" evidence="4">
    <location>
        <begin position="410"/>
        <end position="487"/>
    </location>
</feature>
<dbReference type="RefSeq" id="WP_126464559.1">
    <property type="nucleotide sequence ID" value="NZ_LR134523.1"/>
</dbReference>
<dbReference type="Gene3D" id="3.30.300.30">
    <property type="match status" value="1"/>
</dbReference>
<dbReference type="InterPro" id="IPR045851">
    <property type="entry name" value="AMP-bd_C_sf"/>
</dbReference>
<dbReference type="Pfam" id="PF13193">
    <property type="entry name" value="AMP-binding_C"/>
    <property type="match status" value="1"/>
</dbReference>
<dbReference type="PANTHER" id="PTHR43201">
    <property type="entry name" value="ACYL-COA SYNTHETASE"/>
    <property type="match status" value="1"/>
</dbReference>
<gene>
    <name evidence="5" type="primary">fadD</name>
    <name evidence="5" type="ORF">NCTC13079_00072</name>
</gene>
<reference evidence="5 6" key="1">
    <citation type="submission" date="2018-12" db="EMBL/GenBank/DDBJ databases">
        <authorList>
            <consortium name="Pathogen Informatics"/>
        </authorList>
    </citation>
    <scope>NUCLEOTIDE SEQUENCE [LARGE SCALE GENOMIC DNA]</scope>
    <source>
        <strain evidence="5 6">NCTC13079</strain>
    </source>
</reference>
<evidence type="ECO:0000313" key="6">
    <source>
        <dbReference type="Proteomes" id="UP000269544"/>
    </source>
</evidence>
<comment type="similarity">
    <text evidence="1">Belongs to the ATP-dependent AMP-binding enzyme family.</text>
</comment>
<evidence type="ECO:0000313" key="5">
    <source>
        <dbReference type="EMBL" id="VEJ34279.1"/>
    </source>
</evidence>
<dbReference type="AlphaFoldDB" id="A0A448UZP4"/>
<dbReference type="PROSITE" id="PS00455">
    <property type="entry name" value="AMP_BINDING"/>
    <property type="match status" value="1"/>
</dbReference>
<keyword evidence="2 5" id="KW-0436">Ligase</keyword>
<name>A0A448UZP4_9FIRM</name>
<evidence type="ECO:0000259" key="3">
    <source>
        <dbReference type="Pfam" id="PF00501"/>
    </source>
</evidence>
<dbReference type="InterPro" id="IPR020845">
    <property type="entry name" value="AMP-binding_CS"/>
</dbReference>
<dbReference type="SUPFAM" id="SSF56801">
    <property type="entry name" value="Acetyl-CoA synthetase-like"/>
    <property type="match status" value="1"/>
</dbReference>